<keyword evidence="9" id="KW-1185">Reference proteome</keyword>
<dbReference type="Pfam" id="PF06398">
    <property type="entry name" value="Pex24p"/>
    <property type="match status" value="1"/>
</dbReference>
<feature type="domain" description="TECPR1-like DysF" evidence="7">
    <location>
        <begin position="136"/>
        <end position="556"/>
    </location>
</feature>
<dbReference type="PANTHER" id="PTHR28304:SF1">
    <property type="entry name" value="PEROXISOMAL MEMBRANE PROTEIN PEX28"/>
    <property type="match status" value="1"/>
</dbReference>
<proteinExistence type="predicted"/>
<feature type="transmembrane region" description="Helical" evidence="6">
    <location>
        <begin position="351"/>
        <end position="370"/>
    </location>
</feature>
<evidence type="ECO:0000256" key="1">
    <source>
        <dbReference type="ARBA" id="ARBA00004141"/>
    </source>
</evidence>
<dbReference type="AlphaFoldDB" id="G3BEZ2"/>
<evidence type="ECO:0000256" key="2">
    <source>
        <dbReference type="ARBA" id="ARBA00022692"/>
    </source>
</evidence>
<dbReference type="KEGG" id="cten:18246337"/>
<evidence type="ECO:0000256" key="6">
    <source>
        <dbReference type="SAM" id="Phobius"/>
    </source>
</evidence>
<dbReference type="EMBL" id="GL996528">
    <property type="protein sequence ID" value="EGV59969.1"/>
    <property type="molecule type" value="Genomic_DNA"/>
</dbReference>
<dbReference type="HOGENOM" id="CLU_034954_0_0_1"/>
<feature type="transmembrane region" description="Helical" evidence="6">
    <location>
        <begin position="186"/>
        <end position="211"/>
    </location>
</feature>
<dbReference type="InterPro" id="IPR010482">
    <property type="entry name" value="TECPR1-like_DysF"/>
</dbReference>
<organism evidence="9">
    <name type="scientific">Candida tenuis (strain ATCC 10573 / BCRC 21748 / CBS 615 / JCM 9827 / NBRC 10315 / NRRL Y-1498 / VKM Y-70)</name>
    <name type="common">Yeast</name>
    <name type="synonym">Yamadazyma tenuis</name>
    <dbReference type="NCBI Taxonomy" id="590646"/>
    <lineage>
        <taxon>Eukaryota</taxon>
        <taxon>Fungi</taxon>
        <taxon>Dikarya</taxon>
        <taxon>Ascomycota</taxon>
        <taxon>Saccharomycotina</taxon>
        <taxon>Pichiomycetes</taxon>
        <taxon>Debaryomycetaceae</taxon>
        <taxon>Yamadazyma</taxon>
    </lineage>
</organism>
<dbReference type="InterPro" id="IPR052816">
    <property type="entry name" value="Peroxisomal_Membrane_PEX28-32"/>
</dbReference>
<comment type="subcellular location">
    <subcellularLocation>
        <location evidence="1">Membrane</location>
        <topology evidence="1">Multi-pass membrane protein</topology>
    </subcellularLocation>
</comment>
<dbReference type="OrthoDB" id="74314at2759"/>
<feature type="compositionally biased region" description="Polar residues" evidence="5">
    <location>
        <begin position="280"/>
        <end position="289"/>
    </location>
</feature>
<dbReference type="RefSeq" id="XP_006689183.1">
    <property type="nucleotide sequence ID" value="XM_006689120.1"/>
</dbReference>
<evidence type="ECO:0000259" key="7">
    <source>
        <dbReference type="Pfam" id="PF06398"/>
    </source>
</evidence>
<evidence type="ECO:0000256" key="4">
    <source>
        <dbReference type="ARBA" id="ARBA00023136"/>
    </source>
</evidence>
<evidence type="ECO:0000313" key="9">
    <source>
        <dbReference type="Proteomes" id="UP000000707"/>
    </source>
</evidence>
<dbReference type="STRING" id="590646.G3BEZ2"/>
<dbReference type="GO" id="GO:0007031">
    <property type="term" value="P:peroxisome organization"/>
    <property type="evidence" value="ECO:0007669"/>
    <property type="project" value="UniProtKB-ARBA"/>
</dbReference>
<feature type="region of interest" description="Disordered" evidence="5">
    <location>
        <begin position="275"/>
        <end position="294"/>
    </location>
</feature>
<keyword evidence="2 6" id="KW-0812">Transmembrane</keyword>
<dbReference type="PANTHER" id="PTHR28304">
    <property type="entry name" value="PEROXISOMAL MEMBRANE PROTEIN PEX29"/>
    <property type="match status" value="1"/>
</dbReference>
<dbReference type="GO" id="GO:0005778">
    <property type="term" value="C:peroxisomal membrane"/>
    <property type="evidence" value="ECO:0007669"/>
    <property type="project" value="TreeGrafter"/>
</dbReference>
<reference evidence="8 9" key="1">
    <citation type="journal article" date="2011" name="Proc. Natl. Acad. Sci. U.S.A.">
        <title>Comparative genomics of xylose-fermenting fungi for enhanced biofuel production.</title>
        <authorList>
            <person name="Wohlbach D.J."/>
            <person name="Kuo A."/>
            <person name="Sato T.K."/>
            <person name="Potts K.M."/>
            <person name="Salamov A.A."/>
            <person name="LaButti K.M."/>
            <person name="Sun H."/>
            <person name="Clum A."/>
            <person name="Pangilinan J.L."/>
            <person name="Lindquist E.A."/>
            <person name="Lucas S."/>
            <person name="Lapidus A."/>
            <person name="Jin M."/>
            <person name="Gunawan C."/>
            <person name="Balan V."/>
            <person name="Dale B.E."/>
            <person name="Jeffries T.W."/>
            <person name="Zinkel R."/>
            <person name="Barry K.W."/>
            <person name="Grigoriev I.V."/>
            <person name="Gasch A.P."/>
        </authorList>
    </citation>
    <scope>NUCLEOTIDE SEQUENCE [LARGE SCALE GENOMIC DNA]</scope>
    <source>
        <strain evidence="9">ATCC 10573 / BCRC 21748 / CBS 615 / JCM 9827 / NBRC 10315 / NRRL Y-1498 / VKM Y-70</strain>
    </source>
</reference>
<evidence type="ECO:0000313" key="8">
    <source>
        <dbReference type="EMBL" id="EGV59969.1"/>
    </source>
</evidence>
<feature type="region of interest" description="Disordered" evidence="5">
    <location>
        <begin position="399"/>
        <end position="424"/>
    </location>
</feature>
<keyword evidence="4 6" id="KW-0472">Membrane</keyword>
<evidence type="ECO:0000256" key="5">
    <source>
        <dbReference type="SAM" id="MobiDB-lite"/>
    </source>
</evidence>
<keyword evidence="3 6" id="KW-1133">Transmembrane helix</keyword>
<accession>G3BEZ2</accession>
<dbReference type="eggNOG" id="ENOG502QUW8">
    <property type="taxonomic scope" value="Eukaryota"/>
</dbReference>
<dbReference type="GeneID" id="18246337"/>
<name>G3BEZ2_CANTC</name>
<feature type="compositionally biased region" description="Pro residues" evidence="5">
    <location>
        <begin position="405"/>
        <end position="422"/>
    </location>
</feature>
<evidence type="ECO:0000256" key="3">
    <source>
        <dbReference type="ARBA" id="ARBA00022989"/>
    </source>
</evidence>
<dbReference type="Proteomes" id="UP000000707">
    <property type="component" value="Unassembled WGS sequence"/>
</dbReference>
<gene>
    <name evidence="8" type="ORF">CANTEDRAFT_111994</name>
</gene>
<protein>
    <recommendedName>
        <fullName evidence="7">TECPR1-like DysF domain-containing protein</fullName>
    </recommendedName>
</protein>
<sequence length="571" mass="63992">MSTTESPPSSKSSNSRYKDKTIKVLEKAYESVSSVAKDNSGRNRGLAAGTAAAFISLGIDKLNGQSSGLPYTDAEIEAIKEMAESAADETSSKPSTHFMDRLLERLVKHTFTDGDDETDLLEQRITDKNRTSRPGLSLRVLGSNFKKLSSKMTGFFALQYGVIHVITWKRPTKTLCFLFAYTSVCLWPHLVLAYPLLGILFGVMIPGYVYCHPMPYPEIIRVKKRGQSVLDFLTDSGSSSIVDDLLSDEFLEALEEKSNMLASVSSRSSESSAFATSLSPTPTSSNFATPEQVDAYQEKKETSKRIKKQMNLLLNMRDLQNLTTDVVKGMDKAEDIYYDTAGFKDEQLSTLIVYGLFVATTIIVVLGQFIPWRLIFIQSGWAAIILCHPNTKKYLTAIKPKTKKPPPLPARTPPKTPNPSPKPSIYNQVIVDDAPEVRTVEVFELQCKTPMSSSYSLYNYCTSLFDVKDHVRASGRKPIGVDVLSKVSPPRGWKFETKLAREWEFDNDPQAFLTERGLKVGGIFDIRNIEADGWIYDDTTGIPDSDYVFRRRRLYRKCFRYGRQVPRAPVA</sequence>